<dbReference type="Proteomes" id="UP001589891">
    <property type="component" value="Unassembled WGS sequence"/>
</dbReference>
<protein>
    <submittedName>
        <fullName evidence="2">PfkB family carbohydrate kinase</fullName>
    </submittedName>
</protein>
<dbReference type="PANTHER" id="PTHR46566:SF2">
    <property type="entry name" value="ATP-DEPENDENT 6-PHOSPHOFRUCTOKINASE ISOZYME 2"/>
    <property type="match status" value="1"/>
</dbReference>
<keyword evidence="2" id="KW-0418">Kinase</keyword>
<organism evidence="2 3">
    <name type="scientific">Azorhizophilus paspali</name>
    <name type="common">Azotobacter paspali</name>
    <dbReference type="NCBI Taxonomy" id="69963"/>
    <lineage>
        <taxon>Bacteria</taxon>
        <taxon>Pseudomonadati</taxon>
        <taxon>Pseudomonadota</taxon>
        <taxon>Gammaproteobacteria</taxon>
        <taxon>Pseudomonadales</taxon>
        <taxon>Pseudomonadaceae</taxon>
        <taxon>Azorhizophilus</taxon>
    </lineage>
</organism>
<comment type="caution">
    <text evidence="2">The sequence shown here is derived from an EMBL/GenBank/DDBJ whole genome shotgun (WGS) entry which is preliminary data.</text>
</comment>
<sequence>MASPRTKTSDPLLKIVVLSLGASGALLASREGIERFSAFDIPLRSAVGAGDSVVGATVLALNRGWSLHDAGRYGMGAASTILMRSGTGLCRAEDVEHLYDDG</sequence>
<dbReference type="GO" id="GO:0016301">
    <property type="term" value="F:kinase activity"/>
    <property type="evidence" value="ECO:0007669"/>
    <property type="project" value="UniProtKB-KW"/>
</dbReference>
<dbReference type="InterPro" id="IPR029056">
    <property type="entry name" value="Ribokinase-like"/>
</dbReference>
<dbReference type="PANTHER" id="PTHR46566">
    <property type="entry name" value="1-PHOSPHOFRUCTOKINASE-RELATED"/>
    <property type="match status" value="1"/>
</dbReference>
<keyword evidence="2" id="KW-0808">Transferase</keyword>
<dbReference type="SUPFAM" id="SSF53613">
    <property type="entry name" value="Ribokinase-like"/>
    <property type="match status" value="1"/>
</dbReference>
<reference evidence="2 3" key="1">
    <citation type="submission" date="2024-09" db="EMBL/GenBank/DDBJ databases">
        <authorList>
            <person name="Sun Q."/>
            <person name="Mori K."/>
        </authorList>
    </citation>
    <scope>NUCLEOTIDE SEQUENCE [LARGE SCALE GENOMIC DNA]</scope>
    <source>
        <strain evidence="2 3">NCAIM B.01794</strain>
    </source>
</reference>
<proteinExistence type="predicted"/>
<evidence type="ECO:0000313" key="3">
    <source>
        <dbReference type="Proteomes" id="UP001589891"/>
    </source>
</evidence>
<gene>
    <name evidence="2" type="ORF">ACFFGX_21745</name>
</gene>
<evidence type="ECO:0000259" key="1">
    <source>
        <dbReference type="Pfam" id="PF00294"/>
    </source>
</evidence>
<evidence type="ECO:0000313" key="2">
    <source>
        <dbReference type="EMBL" id="MFC0712053.1"/>
    </source>
</evidence>
<dbReference type="EMBL" id="JBHLSS010000145">
    <property type="protein sequence ID" value="MFC0712053.1"/>
    <property type="molecule type" value="Genomic_DNA"/>
</dbReference>
<name>A0ABV6SS83_AZOPA</name>
<feature type="domain" description="Carbohydrate kinase PfkB" evidence="1">
    <location>
        <begin position="13"/>
        <end position="90"/>
    </location>
</feature>
<dbReference type="RefSeq" id="WP_376949324.1">
    <property type="nucleotide sequence ID" value="NZ_CP171449.1"/>
</dbReference>
<dbReference type="InterPro" id="IPR011611">
    <property type="entry name" value="PfkB_dom"/>
</dbReference>
<accession>A0ABV6SS83</accession>
<dbReference type="Pfam" id="PF00294">
    <property type="entry name" value="PfkB"/>
    <property type="match status" value="1"/>
</dbReference>
<dbReference type="Gene3D" id="3.40.1190.20">
    <property type="match status" value="1"/>
</dbReference>
<keyword evidence="3" id="KW-1185">Reference proteome</keyword>